<evidence type="ECO:0000256" key="2">
    <source>
        <dbReference type="SAM" id="SignalP"/>
    </source>
</evidence>
<comment type="caution">
    <text evidence="3">The sequence shown here is derived from an EMBL/GenBank/DDBJ whole genome shotgun (WGS) entry which is preliminary data.</text>
</comment>
<reference evidence="3" key="2">
    <citation type="submission" date="2023-05" db="EMBL/GenBank/DDBJ databases">
        <authorList>
            <consortium name="Lawrence Berkeley National Laboratory"/>
            <person name="Steindorff A."/>
            <person name="Hensen N."/>
            <person name="Bonometti L."/>
            <person name="Westerberg I."/>
            <person name="Brannstrom I.O."/>
            <person name="Guillou S."/>
            <person name="Cros-Aarteil S."/>
            <person name="Calhoun S."/>
            <person name="Haridas S."/>
            <person name="Kuo A."/>
            <person name="Mondo S."/>
            <person name="Pangilinan J."/>
            <person name="Riley R."/>
            <person name="Labutti K."/>
            <person name="Andreopoulos B."/>
            <person name="Lipzen A."/>
            <person name="Chen C."/>
            <person name="Yanf M."/>
            <person name="Daum C."/>
            <person name="Ng V."/>
            <person name="Clum A."/>
            <person name="Ohm R."/>
            <person name="Martin F."/>
            <person name="Silar P."/>
            <person name="Natvig D."/>
            <person name="Lalanne C."/>
            <person name="Gautier V."/>
            <person name="Ament-Velasquez S.L."/>
            <person name="Kruys A."/>
            <person name="Hutchinson M.I."/>
            <person name="Powell A.J."/>
            <person name="Barry K."/>
            <person name="Miller A.N."/>
            <person name="Grigoriev I.V."/>
            <person name="Debuchy R."/>
            <person name="Gladieux P."/>
            <person name="Thoren M.H."/>
            <person name="Johannesson H."/>
        </authorList>
    </citation>
    <scope>NUCLEOTIDE SEQUENCE</scope>
    <source>
        <strain evidence="3">PSN309</strain>
    </source>
</reference>
<dbReference type="Proteomes" id="UP001302126">
    <property type="component" value="Unassembled WGS sequence"/>
</dbReference>
<dbReference type="EMBL" id="MU864401">
    <property type="protein sequence ID" value="KAK4187513.1"/>
    <property type="molecule type" value="Genomic_DNA"/>
</dbReference>
<feature type="signal peptide" evidence="2">
    <location>
        <begin position="1"/>
        <end position="18"/>
    </location>
</feature>
<gene>
    <name evidence="3" type="ORF">QBC35DRAFT_551859</name>
</gene>
<keyword evidence="4" id="KW-1185">Reference proteome</keyword>
<feature type="compositionally biased region" description="Low complexity" evidence="1">
    <location>
        <begin position="42"/>
        <end position="52"/>
    </location>
</feature>
<accession>A0AAN6WTR3</accession>
<evidence type="ECO:0000313" key="4">
    <source>
        <dbReference type="Proteomes" id="UP001302126"/>
    </source>
</evidence>
<keyword evidence="2" id="KW-0732">Signal</keyword>
<evidence type="ECO:0000313" key="3">
    <source>
        <dbReference type="EMBL" id="KAK4187513.1"/>
    </source>
</evidence>
<feature type="region of interest" description="Disordered" evidence="1">
    <location>
        <begin position="25"/>
        <end position="52"/>
    </location>
</feature>
<dbReference type="AlphaFoldDB" id="A0AAN6WTR3"/>
<sequence>MQLTQTLALALLPILAKCNPIAAAAPGPEAAPTPAPAPVAAPEPGSSPVSSPLKLQARADKWCRVWTSGVACRHGAGTGYGSGPPDQPLRQLRGELQGLRGVDW</sequence>
<organism evidence="3 4">
    <name type="scientific">Podospora australis</name>
    <dbReference type="NCBI Taxonomy" id="1536484"/>
    <lineage>
        <taxon>Eukaryota</taxon>
        <taxon>Fungi</taxon>
        <taxon>Dikarya</taxon>
        <taxon>Ascomycota</taxon>
        <taxon>Pezizomycotina</taxon>
        <taxon>Sordariomycetes</taxon>
        <taxon>Sordariomycetidae</taxon>
        <taxon>Sordariales</taxon>
        <taxon>Podosporaceae</taxon>
        <taxon>Podospora</taxon>
    </lineage>
</organism>
<reference evidence="3" key="1">
    <citation type="journal article" date="2023" name="Mol. Phylogenet. Evol.">
        <title>Genome-scale phylogeny and comparative genomics of the fungal order Sordariales.</title>
        <authorList>
            <person name="Hensen N."/>
            <person name="Bonometti L."/>
            <person name="Westerberg I."/>
            <person name="Brannstrom I.O."/>
            <person name="Guillou S."/>
            <person name="Cros-Aarteil S."/>
            <person name="Calhoun S."/>
            <person name="Haridas S."/>
            <person name="Kuo A."/>
            <person name="Mondo S."/>
            <person name="Pangilinan J."/>
            <person name="Riley R."/>
            <person name="LaButti K."/>
            <person name="Andreopoulos B."/>
            <person name="Lipzen A."/>
            <person name="Chen C."/>
            <person name="Yan M."/>
            <person name="Daum C."/>
            <person name="Ng V."/>
            <person name="Clum A."/>
            <person name="Steindorff A."/>
            <person name="Ohm R.A."/>
            <person name="Martin F."/>
            <person name="Silar P."/>
            <person name="Natvig D.O."/>
            <person name="Lalanne C."/>
            <person name="Gautier V."/>
            <person name="Ament-Velasquez S.L."/>
            <person name="Kruys A."/>
            <person name="Hutchinson M.I."/>
            <person name="Powell A.J."/>
            <person name="Barry K."/>
            <person name="Miller A.N."/>
            <person name="Grigoriev I.V."/>
            <person name="Debuchy R."/>
            <person name="Gladieux P."/>
            <person name="Hiltunen Thoren M."/>
            <person name="Johannesson H."/>
        </authorList>
    </citation>
    <scope>NUCLEOTIDE SEQUENCE</scope>
    <source>
        <strain evidence="3">PSN309</strain>
    </source>
</reference>
<evidence type="ECO:0000256" key="1">
    <source>
        <dbReference type="SAM" id="MobiDB-lite"/>
    </source>
</evidence>
<feature type="chain" id="PRO_5042871589" evidence="2">
    <location>
        <begin position="19"/>
        <end position="104"/>
    </location>
</feature>
<name>A0AAN6WTR3_9PEZI</name>
<protein>
    <submittedName>
        <fullName evidence="3">Uncharacterized protein</fullName>
    </submittedName>
</protein>
<proteinExistence type="predicted"/>
<feature type="compositionally biased region" description="Pro residues" evidence="1">
    <location>
        <begin position="29"/>
        <end position="41"/>
    </location>
</feature>